<dbReference type="Gene3D" id="3.30.360.10">
    <property type="entry name" value="Dihydrodipicolinate Reductase, domain 2"/>
    <property type="match status" value="1"/>
</dbReference>
<evidence type="ECO:0000313" key="4">
    <source>
        <dbReference type="EMBL" id="OMF58780.1"/>
    </source>
</evidence>
<protein>
    <submittedName>
        <fullName evidence="4">Oxidoreductase</fullName>
    </submittedName>
</protein>
<accession>A0A1R1F431</accession>
<organism evidence="4 5">
    <name type="scientific">Paenibacillus rhizosphaerae</name>
    <dbReference type="NCBI Taxonomy" id="297318"/>
    <lineage>
        <taxon>Bacteria</taxon>
        <taxon>Bacillati</taxon>
        <taxon>Bacillota</taxon>
        <taxon>Bacilli</taxon>
        <taxon>Bacillales</taxon>
        <taxon>Paenibacillaceae</taxon>
        <taxon>Paenibacillus</taxon>
    </lineage>
</organism>
<dbReference type="EMBL" id="MRTP01000001">
    <property type="protein sequence ID" value="OMF58780.1"/>
    <property type="molecule type" value="Genomic_DNA"/>
</dbReference>
<dbReference type="PANTHER" id="PTHR43249">
    <property type="entry name" value="UDP-N-ACETYL-2-AMINO-2-DEOXY-D-GLUCURONATE OXIDASE"/>
    <property type="match status" value="1"/>
</dbReference>
<feature type="domain" description="Gfo/Idh/MocA-like oxidoreductase N-terminal" evidence="2">
    <location>
        <begin position="4"/>
        <end position="127"/>
    </location>
</feature>
<feature type="domain" description="Gfo/Idh/MocA-like oxidoreductase C-terminal" evidence="3">
    <location>
        <begin position="143"/>
        <end position="363"/>
    </location>
</feature>
<dbReference type="STRING" id="297318.BK138_09845"/>
<evidence type="ECO:0000259" key="3">
    <source>
        <dbReference type="Pfam" id="PF02894"/>
    </source>
</evidence>
<dbReference type="InterPro" id="IPR036291">
    <property type="entry name" value="NAD(P)-bd_dom_sf"/>
</dbReference>
<proteinExistence type="inferred from homology"/>
<dbReference type="SUPFAM" id="SSF55347">
    <property type="entry name" value="Glyceraldehyde-3-phosphate dehydrogenase-like, C-terminal domain"/>
    <property type="match status" value="1"/>
</dbReference>
<dbReference type="PANTHER" id="PTHR43249:SF1">
    <property type="entry name" value="D-GLUCOSIDE 3-DEHYDROGENASE"/>
    <property type="match status" value="1"/>
</dbReference>
<dbReference type="SUPFAM" id="SSF51735">
    <property type="entry name" value="NAD(P)-binding Rossmann-fold domains"/>
    <property type="match status" value="1"/>
</dbReference>
<reference evidence="4 5" key="1">
    <citation type="submission" date="2016-11" db="EMBL/GenBank/DDBJ databases">
        <title>Paenibacillus species isolates.</title>
        <authorList>
            <person name="Beno S.M."/>
        </authorList>
    </citation>
    <scope>NUCLEOTIDE SEQUENCE [LARGE SCALE GENOMIC DNA]</scope>
    <source>
        <strain evidence="4 5">FSL R5-0378</strain>
    </source>
</reference>
<dbReference type="Pfam" id="PF01408">
    <property type="entry name" value="GFO_IDH_MocA"/>
    <property type="match status" value="1"/>
</dbReference>
<dbReference type="InterPro" id="IPR052515">
    <property type="entry name" value="Gfo/Idh/MocA_Oxidoreductase"/>
</dbReference>
<evidence type="ECO:0000313" key="5">
    <source>
        <dbReference type="Proteomes" id="UP000187172"/>
    </source>
</evidence>
<evidence type="ECO:0000259" key="2">
    <source>
        <dbReference type="Pfam" id="PF01408"/>
    </source>
</evidence>
<comment type="caution">
    <text evidence="4">The sequence shown here is derived from an EMBL/GenBank/DDBJ whole genome shotgun (WGS) entry which is preliminary data.</text>
</comment>
<dbReference type="Pfam" id="PF02894">
    <property type="entry name" value="GFO_IDH_MocA_C"/>
    <property type="match status" value="1"/>
</dbReference>
<comment type="similarity">
    <text evidence="1">Belongs to the Gfo/Idh/MocA family.</text>
</comment>
<dbReference type="InterPro" id="IPR000683">
    <property type="entry name" value="Gfo/Idh/MocA-like_OxRdtase_N"/>
</dbReference>
<sequence>MTTLKIGIIGCGGIAKGKHLPALAKQRHKAEMTAFCDIELDRAELAAKEYGTEEAKVYTDYKELLKDPSIDVVHVLTPNSTHAVITVAALEAGKHVMCEKPMAMNTAEAQQMLDAAKRTGKKLTIGYQNRFRSDSRALYAACEQGDLGEVYFAKAHAIRRRGVPTWGVFMDIEKQGGGPLIDIGTHALDLALWTMDNYKPKLVVGSAFHKLKDKMDGNMFGPWNPEEFKVEDSAFGFIKMENGATITLEASWALNMINAKEAQVTLCGTEGGAEMFGDAWDNKGTVTFNHTRYGQLVETSTSVGGGIAFYEGESLNAGELEAKQWIDSILEDREPLVKPEQALIVTQILEAIYKSSETGNAITL</sequence>
<gene>
    <name evidence="4" type="ORF">BK138_09845</name>
</gene>
<keyword evidence="5" id="KW-1185">Reference proteome</keyword>
<dbReference type="Gene3D" id="3.40.50.720">
    <property type="entry name" value="NAD(P)-binding Rossmann-like Domain"/>
    <property type="match status" value="1"/>
</dbReference>
<dbReference type="InterPro" id="IPR004104">
    <property type="entry name" value="Gfo/Idh/MocA-like_OxRdtase_C"/>
</dbReference>
<dbReference type="GO" id="GO:0000166">
    <property type="term" value="F:nucleotide binding"/>
    <property type="evidence" value="ECO:0007669"/>
    <property type="project" value="InterPro"/>
</dbReference>
<name>A0A1R1F431_9BACL</name>
<dbReference type="AlphaFoldDB" id="A0A1R1F431"/>
<dbReference type="RefSeq" id="WP_076168870.1">
    <property type="nucleotide sequence ID" value="NZ_MRTP01000001.1"/>
</dbReference>
<evidence type="ECO:0000256" key="1">
    <source>
        <dbReference type="ARBA" id="ARBA00010928"/>
    </source>
</evidence>
<dbReference type="Proteomes" id="UP000187172">
    <property type="component" value="Unassembled WGS sequence"/>
</dbReference>